<evidence type="ECO:0000313" key="3">
    <source>
        <dbReference type="Proteomes" id="UP000001819"/>
    </source>
</evidence>
<sequence>MHSSKTLAVLLIVGATILTSHSLPYREEFSDEDDDRLNEVSGEWGSRRLVFPRLDRLFGSAEMPSGKPKRSKASSSPRVKVKRNNDRGGSGAPGDTTESSKHAHSMITSMLTFVSSVMNFGRSFVKDQ</sequence>
<feature type="chain" id="PRO_5026004089" evidence="2">
    <location>
        <begin position="23"/>
        <end position="128"/>
    </location>
</feature>
<keyword evidence="2" id="KW-0732">Signal</keyword>
<feature type="signal peptide" evidence="2">
    <location>
        <begin position="1"/>
        <end position="22"/>
    </location>
</feature>
<dbReference type="Proteomes" id="UP000001819">
    <property type="component" value="Chromosome X"/>
</dbReference>
<dbReference type="ExpressionAtlas" id="A0A6I8UEH4">
    <property type="expression patterns" value="baseline"/>
</dbReference>
<dbReference type="FunCoup" id="A0A6I8UEH4">
    <property type="interactions" value="18"/>
</dbReference>
<reference evidence="4" key="1">
    <citation type="submission" date="2025-08" db="UniProtKB">
        <authorList>
            <consortium name="RefSeq"/>
        </authorList>
    </citation>
    <scope>IDENTIFICATION</scope>
    <source>
        <strain evidence="4">MV-25-SWS-2005</strain>
        <tissue evidence="4">Whole body</tissue>
    </source>
</reference>
<accession>A0A6I8UEH4</accession>
<dbReference type="AlphaFoldDB" id="A0A6I8UEH4"/>
<organism evidence="3 4">
    <name type="scientific">Drosophila pseudoobscura pseudoobscura</name>
    <name type="common">Fruit fly</name>
    <dbReference type="NCBI Taxonomy" id="46245"/>
    <lineage>
        <taxon>Eukaryota</taxon>
        <taxon>Metazoa</taxon>
        <taxon>Ecdysozoa</taxon>
        <taxon>Arthropoda</taxon>
        <taxon>Hexapoda</taxon>
        <taxon>Insecta</taxon>
        <taxon>Pterygota</taxon>
        <taxon>Neoptera</taxon>
        <taxon>Endopterygota</taxon>
        <taxon>Diptera</taxon>
        <taxon>Brachycera</taxon>
        <taxon>Muscomorpha</taxon>
        <taxon>Ephydroidea</taxon>
        <taxon>Drosophilidae</taxon>
        <taxon>Drosophila</taxon>
        <taxon>Sophophora</taxon>
    </lineage>
</organism>
<dbReference type="InParanoid" id="A0A6I8UEH4"/>
<name>A0A6I8UEH4_DROPS</name>
<keyword evidence="3" id="KW-1185">Reference proteome</keyword>
<evidence type="ECO:0000256" key="2">
    <source>
        <dbReference type="SAM" id="SignalP"/>
    </source>
</evidence>
<protein>
    <submittedName>
        <fullName evidence="4">Uncharacterized protein</fullName>
    </submittedName>
</protein>
<dbReference type="RefSeq" id="XP_001354220.2">
    <property type="nucleotide sequence ID" value="XM_001354184.3"/>
</dbReference>
<dbReference type="KEGG" id="dpo:4814093"/>
<proteinExistence type="predicted"/>
<gene>
    <name evidence="4" type="primary">LOC4814093</name>
</gene>
<feature type="region of interest" description="Disordered" evidence="1">
    <location>
        <begin position="59"/>
        <end position="103"/>
    </location>
</feature>
<evidence type="ECO:0000256" key="1">
    <source>
        <dbReference type="SAM" id="MobiDB-lite"/>
    </source>
</evidence>
<evidence type="ECO:0000313" key="4">
    <source>
        <dbReference type="RefSeq" id="XP_001354220.2"/>
    </source>
</evidence>